<evidence type="ECO:0000313" key="7">
    <source>
        <dbReference type="EMBL" id="MCK7614345.1"/>
    </source>
</evidence>
<feature type="domain" description="AMP-binding enzyme C-terminal" evidence="6">
    <location>
        <begin position="452"/>
        <end position="526"/>
    </location>
</feature>
<dbReference type="EMBL" id="JALNMJ010000015">
    <property type="protein sequence ID" value="MCK7614345.1"/>
    <property type="molecule type" value="Genomic_DNA"/>
</dbReference>
<dbReference type="Pfam" id="PF00501">
    <property type="entry name" value="AMP-binding"/>
    <property type="match status" value="1"/>
</dbReference>
<comment type="similarity">
    <text evidence="1">Belongs to the ATP-dependent AMP-binding enzyme family.</text>
</comment>
<dbReference type="InterPro" id="IPR000873">
    <property type="entry name" value="AMP-dep_synth/lig_dom"/>
</dbReference>
<evidence type="ECO:0000256" key="3">
    <source>
        <dbReference type="ARBA" id="ARBA00022832"/>
    </source>
</evidence>
<dbReference type="PANTHER" id="PTHR43859:SF4">
    <property type="entry name" value="BUTANOATE--COA LIGASE AAE1-RELATED"/>
    <property type="match status" value="1"/>
</dbReference>
<dbReference type="CDD" id="cd12118">
    <property type="entry name" value="ttLC_FACS_AEE21_like"/>
    <property type="match status" value="1"/>
</dbReference>
<dbReference type="Proteomes" id="UP001431221">
    <property type="component" value="Unassembled WGS sequence"/>
</dbReference>
<dbReference type="InterPro" id="IPR020845">
    <property type="entry name" value="AMP-binding_CS"/>
</dbReference>
<keyword evidence="8" id="KW-1185">Reference proteome</keyword>
<dbReference type="Pfam" id="PF13193">
    <property type="entry name" value="AMP-binding_C"/>
    <property type="match status" value="1"/>
</dbReference>
<keyword evidence="2" id="KW-0436">Ligase</keyword>
<evidence type="ECO:0000256" key="2">
    <source>
        <dbReference type="ARBA" id="ARBA00022598"/>
    </source>
</evidence>
<organism evidence="7 8">
    <name type="scientific">Roseibium sediminicola</name>
    <dbReference type="NCBI Taxonomy" id="2933272"/>
    <lineage>
        <taxon>Bacteria</taxon>
        <taxon>Pseudomonadati</taxon>
        <taxon>Pseudomonadota</taxon>
        <taxon>Alphaproteobacteria</taxon>
        <taxon>Hyphomicrobiales</taxon>
        <taxon>Stappiaceae</taxon>
        <taxon>Roseibium</taxon>
    </lineage>
</organism>
<keyword evidence="4" id="KW-0443">Lipid metabolism</keyword>
<name>A0ABT0GY32_9HYPH</name>
<dbReference type="PROSITE" id="PS00455">
    <property type="entry name" value="AMP_BINDING"/>
    <property type="match status" value="1"/>
</dbReference>
<evidence type="ECO:0000313" key="8">
    <source>
        <dbReference type="Proteomes" id="UP001431221"/>
    </source>
</evidence>
<dbReference type="Gene3D" id="3.40.50.12780">
    <property type="entry name" value="N-terminal domain of ligase-like"/>
    <property type="match status" value="1"/>
</dbReference>
<evidence type="ECO:0000256" key="4">
    <source>
        <dbReference type="ARBA" id="ARBA00023098"/>
    </source>
</evidence>
<dbReference type="Gene3D" id="3.30.300.30">
    <property type="match status" value="1"/>
</dbReference>
<protein>
    <submittedName>
        <fullName evidence="7">Acyl-CoA synthetase</fullName>
    </submittedName>
</protein>
<sequence length="544" mass="59241">MKQHYDAFAKASANHVPLSPLSFLERTAAIFPDRTALIYNDRRFTWAEVMDRVRRVASSLTQLGIGPGDTVSVMAANTPELFELHYAVPLTGAVLNTINTRLEPETVAYILDHGDARLVIADTAFSAVMQSAFQLNGKALPAIDIVDPDGPGGERIGSETYEELVAAGDPGFAFAGPDDEWAALALNYTSGTSGRPKGVVYHHRGAYLMAMGTPVAWELPRHPVYLYSVPMFHCNGWCHAWTMTLMAGTIVLIRQITGEAVFRLIAEHGITHLGGAPIVLSMLINTPEAQRASVPHKVKILTAGAPPPAAVLAGVKKLGFEVMQVYGLTETYGHVAQCLWQEDWDALAPDAQAERQSWQGVVFPMTETIDVVDRDNGRPVPHDGETQGEIVIRGNTVMKGYYKNPEATAEAFSGGAFKSGDAAVRHPNGYIQIRDRLKDVIISGGENISSVEVEGILHRHPDVVLAAVVALPDEKWGEVPCAFVELKEGSRETEDSLIAFCKGHMAGFKRPKKIVLTELPKTATGKIQKYVLRQEARAMTETTR</sequence>
<comment type="caution">
    <text evidence="7">The sequence shown here is derived from an EMBL/GenBank/DDBJ whole genome shotgun (WGS) entry which is preliminary data.</text>
</comment>
<evidence type="ECO:0000259" key="5">
    <source>
        <dbReference type="Pfam" id="PF00501"/>
    </source>
</evidence>
<reference evidence="7" key="1">
    <citation type="submission" date="2022-04" db="EMBL/GenBank/DDBJ databases">
        <title>Roseibium sp. CAU 1639 isolated from mud.</title>
        <authorList>
            <person name="Kim W."/>
        </authorList>
    </citation>
    <scope>NUCLEOTIDE SEQUENCE</scope>
    <source>
        <strain evidence="7">CAU 1639</strain>
    </source>
</reference>
<gene>
    <name evidence="7" type="ORF">M0H32_19420</name>
</gene>
<dbReference type="InterPro" id="IPR045851">
    <property type="entry name" value="AMP-bd_C_sf"/>
</dbReference>
<accession>A0ABT0GY32</accession>
<proteinExistence type="inferred from homology"/>
<dbReference type="InterPro" id="IPR025110">
    <property type="entry name" value="AMP-bd_C"/>
</dbReference>
<evidence type="ECO:0000256" key="1">
    <source>
        <dbReference type="ARBA" id="ARBA00006432"/>
    </source>
</evidence>
<dbReference type="InterPro" id="IPR042099">
    <property type="entry name" value="ANL_N_sf"/>
</dbReference>
<keyword evidence="3" id="KW-0276">Fatty acid metabolism</keyword>
<feature type="domain" description="AMP-dependent synthetase/ligase" evidence="5">
    <location>
        <begin position="24"/>
        <end position="402"/>
    </location>
</feature>
<dbReference type="PANTHER" id="PTHR43859">
    <property type="entry name" value="ACYL-ACTIVATING ENZYME"/>
    <property type="match status" value="1"/>
</dbReference>
<dbReference type="NCBIfam" id="NF006020">
    <property type="entry name" value="PRK08162.1"/>
    <property type="match status" value="1"/>
</dbReference>
<dbReference type="SUPFAM" id="SSF56801">
    <property type="entry name" value="Acetyl-CoA synthetase-like"/>
    <property type="match status" value="1"/>
</dbReference>
<dbReference type="RefSeq" id="WP_248156861.1">
    <property type="nucleotide sequence ID" value="NZ_JALNMJ010000015.1"/>
</dbReference>
<evidence type="ECO:0000259" key="6">
    <source>
        <dbReference type="Pfam" id="PF13193"/>
    </source>
</evidence>